<dbReference type="AlphaFoldDB" id="A0A8J5MX75"/>
<protein>
    <submittedName>
        <fullName evidence="3">Uncharacterized protein</fullName>
    </submittedName>
</protein>
<feature type="compositionally biased region" description="Basic and acidic residues" evidence="1">
    <location>
        <begin position="73"/>
        <end position="82"/>
    </location>
</feature>
<accession>A0A8J5MX75</accession>
<evidence type="ECO:0000256" key="2">
    <source>
        <dbReference type="SAM" id="Phobius"/>
    </source>
</evidence>
<keyword evidence="2" id="KW-0812">Transmembrane</keyword>
<name>A0A8J5MX75_HOMAM</name>
<feature type="transmembrane region" description="Helical" evidence="2">
    <location>
        <begin position="20"/>
        <end position="37"/>
    </location>
</feature>
<reference evidence="3" key="1">
    <citation type="journal article" date="2021" name="Sci. Adv.">
        <title>The American lobster genome reveals insights on longevity, neural, and immune adaptations.</title>
        <authorList>
            <person name="Polinski J.M."/>
            <person name="Zimin A.V."/>
            <person name="Clark K.F."/>
            <person name="Kohn A.B."/>
            <person name="Sadowski N."/>
            <person name="Timp W."/>
            <person name="Ptitsyn A."/>
            <person name="Khanna P."/>
            <person name="Romanova D.Y."/>
            <person name="Williams P."/>
            <person name="Greenwood S.J."/>
            <person name="Moroz L.L."/>
            <person name="Walt D.R."/>
            <person name="Bodnar A.G."/>
        </authorList>
    </citation>
    <scope>NUCLEOTIDE SEQUENCE</scope>
    <source>
        <strain evidence="3">GMGI-L3</strain>
    </source>
</reference>
<keyword evidence="2" id="KW-0472">Membrane</keyword>
<dbReference type="EMBL" id="JAHLQT010021257">
    <property type="protein sequence ID" value="KAG7167840.1"/>
    <property type="molecule type" value="Genomic_DNA"/>
</dbReference>
<sequence length="239" mass="26195">MGYIRNGCHHHTHTRTSLTLLLFPPPVCVSLYFTSFTPPTRSIMRLCVMFSCCLIVLLAFVYFSDAASNDKPRYSETEEVRRPKTPRNSKKSEGAKTKKRPGSPKSDQARVEKTYAKRTTCPTKCTKKGGVCQSQSSLCNGNLKKGKSWCGGKTCGCCLAKGACTAKNTCKKEGGVCQPASSECDGELKKDRKYCKGKSCGCCVPKKGEVMPAGHLISQDLNFISSLFCFSILTYDFLA</sequence>
<organism evidence="3 4">
    <name type="scientific">Homarus americanus</name>
    <name type="common">American lobster</name>
    <dbReference type="NCBI Taxonomy" id="6706"/>
    <lineage>
        <taxon>Eukaryota</taxon>
        <taxon>Metazoa</taxon>
        <taxon>Ecdysozoa</taxon>
        <taxon>Arthropoda</taxon>
        <taxon>Crustacea</taxon>
        <taxon>Multicrustacea</taxon>
        <taxon>Malacostraca</taxon>
        <taxon>Eumalacostraca</taxon>
        <taxon>Eucarida</taxon>
        <taxon>Decapoda</taxon>
        <taxon>Pleocyemata</taxon>
        <taxon>Astacidea</taxon>
        <taxon>Nephropoidea</taxon>
        <taxon>Nephropidae</taxon>
        <taxon>Homarus</taxon>
    </lineage>
</organism>
<evidence type="ECO:0000313" key="4">
    <source>
        <dbReference type="Proteomes" id="UP000747542"/>
    </source>
</evidence>
<evidence type="ECO:0000256" key="1">
    <source>
        <dbReference type="SAM" id="MobiDB-lite"/>
    </source>
</evidence>
<gene>
    <name evidence="3" type="ORF">Hamer_G010244</name>
</gene>
<comment type="caution">
    <text evidence="3">The sequence shown here is derived from an EMBL/GenBank/DDBJ whole genome shotgun (WGS) entry which is preliminary data.</text>
</comment>
<feature type="transmembrane region" description="Helical" evidence="2">
    <location>
        <begin position="43"/>
        <end position="63"/>
    </location>
</feature>
<keyword evidence="2" id="KW-1133">Transmembrane helix</keyword>
<keyword evidence="4" id="KW-1185">Reference proteome</keyword>
<proteinExistence type="predicted"/>
<feature type="region of interest" description="Disordered" evidence="1">
    <location>
        <begin position="73"/>
        <end position="111"/>
    </location>
</feature>
<dbReference type="Proteomes" id="UP000747542">
    <property type="component" value="Unassembled WGS sequence"/>
</dbReference>
<evidence type="ECO:0000313" key="3">
    <source>
        <dbReference type="EMBL" id="KAG7167840.1"/>
    </source>
</evidence>